<keyword evidence="1" id="KW-0472">Membrane</keyword>
<evidence type="ECO:0000256" key="1">
    <source>
        <dbReference type="SAM" id="Phobius"/>
    </source>
</evidence>
<feature type="transmembrane region" description="Helical" evidence="1">
    <location>
        <begin position="190"/>
        <end position="217"/>
    </location>
</feature>
<feature type="transmembrane region" description="Helical" evidence="1">
    <location>
        <begin position="137"/>
        <end position="159"/>
    </location>
</feature>
<sequence length="249" mass="27390">MNAVYMEGQSLKQNRYRVLVLVLAVICLVPAIACTNAAEPPALVVIMTNAPADAEVSLVTAAGLAEVSKSRVAWETYYVFYHRDIGTSGEFTLQVSGNGVRYEQTVGVQYLNSYPGVITLDFAAQTIAGGKLLSRSILLVGLRVIFTLVIEGLVFYLFGFREKRSWRVFLAMNLLTQGLLNIALNGGLPLAVYLMFKLIIMEFWVFVAETAGALVLIKEHRRLRRVAFVLIANLLSLVLGGYLITVLPV</sequence>
<name>A0A212LWT4_9FIRM</name>
<keyword evidence="1" id="KW-1133">Transmembrane helix</keyword>
<reference evidence="2" key="1">
    <citation type="submission" date="2016-08" db="EMBL/GenBank/DDBJ databases">
        <authorList>
            <person name="Seilhamer J.J."/>
        </authorList>
    </citation>
    <scope>NUCLEOTIDE SEQUENCE</scope>
    <source>
        <strain evidence="2">86</strain>
    </source>
</reference>
<gene>
    <name evidence="2" type="ORF">KL86SPO_40467</name>
</gene>
<evidence type="ECO:0000313" key="2">
    <source>
        <dbReference type="EMBL" id="SCM81982.1"/>
    </source>
</evidence>
<proteinExistence type="predicted"/>
<accession>A0A212LWT4</accession>
<feature type="transmembrane region" description="Helical" evidence="1">
    <location>
        <begin position="166"/>
        <end position="184"/>
    </location>
</feature>
<protein>
    <submittedName>
        <fullName evidence="2">Uncharacterized protein</fullName>
    </submittedName>
</protein>
<organism evidence="2">
    <name type="scientific">uncultured Sporomusa sp</name>
    <dbReference type="NCBI Taxonomy" id="307249"/>
    <lineage>
        <taxon>Bacteria</taxon>
        <taxon>Bacillati</taxon>
        <taxon>Bacillota</taxon>
        <taxon>Negativicutes</taxon>
        <taxon>Selenomonadales</taxon>
        <taxon>Sporomusaceae</taxon>
        <taxon>Sporomusa</taxon>
        <taxon>environmental samples</taxon>
    </lineage>
</organism>
<dbReference type="EMBL" id="FMJE01000004">
    <property type="protein sequence ID" value="SCM81982.1"/>
    <property type="molecule type" value="Genomic_DNA"/>
</dbReference>
<dbReference type="AlphaFoldDB" id="A0A212LWT4"/>
<feature type="transmembrane region" description="Helical" evidence="1">
    <location>
        <begin position="226"/>
        <end position="247"/>
    </location>
</feature>
<keyword evidence="1" id="KW-0812">Transmembrane</keyword>